<evidence type="ECO:0000313" key="5">
    <source>
        <dbReference type="EMBL" id="QTX05289.1"/>
    </source>
</evidence>
<evidence type="ECO:0000313" key="6">
    <source>
        <dbReference type="Proteomes" id="UP000671914"/>
    </source>
</evidence>
<dbReference type="Proteomes" id="UP000671914">
    <property type="component" value="Chromosome"/>
</dbReference>
<gene>
    <name evidence="5" type="ORF">G127AT_03400</name>
</gene>
<reference evidence="5" key="1">
    <citation type="submission" date="2021-03" db="EMBL/GenBank/DDBJ databases">
        <title>Agromyces archimandritus sp. nov., isolated from the cockroach Archimandrita tessellata.</title>
        <authorList>
            <person name="Guzman J."/>
            <person name="Ortuzar M."/>
            <person name="Poehlein A."/>
            <person name="Daniel R."/>
            <person name="Trujillo M."/>
            <person name="Vilcinskas A."/>
        </authorList>
    </citation>
    <scope>NUCLEOTIDE SEQUENCE</scope>
    <source>
        <strain evidence="5">G127AT</strain>
    </source>
</reference>
<dbReference type="Gene3D" id="3.90.550.10">
    <property type="entry name" value="Spore Coat Polysaccharide Biosynthesis Protein SpsA, Chain A"/>
    <property type="match status" value="1"/>
</dbReference>
<dbReference type="InterPro" id="IPR001173">
    <property type="entry name" value="Glyco_trans_2-like"/>
</dbReference>
<dbReference type="GO" id="GO:0016757">
    <property type="term" value="F:glycosyltransferase activity"/>
    <property type="evidence" value="ECO:0007669"/>
    <property type="project" value="UniProtKB-KW"/>
</dbReference>
<keyword evidence="6" id="KW-1185">Reference proteome</keyword>
<dbReference type="RefSeq" id="WP_210899826.1">
    <property type="nucleotide sequence ID" value="NZ_CP071696.1"/>
</dbReference>
<dbReference type="InterPro" id="IPR029044">
    <property type="entry name" value="Nucleotide-diphossugar_trans"/>
</dbReference>
<dbReference type="AlphaFoldDB" id="A0A975FNB5"/>
<organism evidence="5 6">
    <name type="scientific">Agromyces archimandritae</name>
    <dbReference type="NCBI Taxonomy" id="2781962"/>
    <lineage>
        <taxon>Bacteria</taxon>
        <taxon>Bacillati</taxon>
        <taxon>Actinomycetota</taxon>
        <taxon>Actinomycetes</taxon>
        <taxon>Micrococcales</taxon>
        <taxon>Microbacteriaceae</taxon>
        <taxon>Agromyces</taxon>
    </lineage>
</organism>
<evidence type="ECO:0000259" key="4">
    <source>
        <dbReference type="Pfam" id="PF00535"/>
    </source>
</evidence>
<keyword evidence="2" id="KW-0328">Glycosyltransferase</keyword>
<dbReference type="PANTHER" id="PTHR43685">
    <property type="entry name" value="GLYCOSYLTRANSFERASE"/>
    <property type="match status" value="1"/>
</dbReference>
<comment type="similarity">
    <text evidence="1">Belongs to the glycosyltransferase 2 family.</text>
</comment>
<accession>A0A975FNB5</accession>
<evidence type="ECO:0000256" key="1">
    <source>
        <dbReference type="ARBA" id="ARBA00006739"/>
    </source>
</evidence>
<dbReference type="KEGG" id="aarc:G127AT_03400"/>
<keyword evidence="3" id="KW-0808">Transferase</keyword>
<dbReference type="SUPFAM" id="SSF53448">
    <property type="entry name" value="Nucleotide-diphospho-sugar transferases"/>
    <property type="match status" value="1"/>
</dbReference>
<dbReference type="Pfam" id="PF00535">
    <property type="entry name" value="Glycos_transf_2"/>
    <property type="match status" value="1"/>
</dbReference>
<proteinExistence type="inferred from homology"/>
<protein>
    <submittedName>
        <fullName evidence="5">Glycosyltransferase</fullName>
    </submittedName>
</protein>
<dbReference type="EMBL" id="CP071696">
    <property type="protein sequence ID" value="QTX05289.1"/>
    <property type="molecule type" value="Genomic_DNA"/>
</dbReference>
<feature type="domain" description="Glycosyltransferase 2-like" evidence="4">
    <location>
        <begin position="25"/>
        <end position="170"/>
    </location>
</feature>
<name>A0A975FNB5_9MICO</name>
<evidence type="ECO:0000256" key="3">
    <source>
        <dbReference type="ARBA" id="ARBA00022679"/>
    </source>
</evidence>
<dbReference type="PANTHER" id="PTHR43685:SF5">
    <property type="entry name" value="GLYCOSYLTRANSFERASE EPSE-RELATED"/>
    <property type="match status" value="1"/>
</dbReference>
<dbReference type="InterPro" id="IPR050834">
    <property type="entry name" value="Glycosyltransf_2"/>
</dbReference>
<evidence type="ECO:0000256" key="2">
    <source>
        <dbReference type="ARBA" id="ARBA00022676"/>
    </source>
</evidence>
<sequence>MTEPFSLLLPVYRGDDPRHFSKAFASSVLEQSRRPDQVVLVQDGPVGDELAAAIRASAEASPVAVVHHVISENVGLAQALTVGLSLSDHDIVARMDADDISLPERFALQLPRIESGLDLVGTGMFEFLDDVGSIVGRRVPRTGQAEIERYSRFHDPFSHPTVVYRRSAVERAGGYRPLGLMEDYWLFARMIHTGARVDNLPEPLVMYRVGAGAYARRGGREQWRSELALQRELRRLGFTSPAQYARNVGVRGVYRFVPEPIRKVAYRRFIAGGAPDRGAPERGAAG</sequence>